<feature type="compositionally biased region" description="Basic residues" evidence="1">
    <location>
        <begin position="265"/>
        <end position="276"/>
    </location>
</feature>
<protein>
    <submittedName>
        <fullName evidence="2">Uncharacterized protein</fullName>
    </submittedName>
</protein>
<keyword evidence="3" id="KW-1185">Reference proteome</keyword>
<evidence type="ECO:0000313" key="3">
    <source>
        <dbReference type="Proteomes" id="UP001286313"/>
    </source>
</evidence>
<name>A0AAE1FVD5_PETCI</name>
<accession>A0AAE1FVD5</accession>
<dbReference type="EMBL" id="JAWQEG010001238">
    <property type="protein sequence ID" value="KAK3881264.1"/>
    <property type="molecule type" value="Genomic_DNA"/>
</dbReference>
<comment type="caution">
    <text evidence="2">The sequence shown here is derived from an EMBL/GenBank/DDBJ whole genome shotgun (WGS) entry which is preliminary data.</text>
</comment>
<proteinExistence type="predicted"/>
<evidence type="ECO:0000256" key="1">
    <source>
        <dbReference type="SAM" id="MobiDB-lite"/>
    </source>
</evidence>
<dbReference type="Proteomes" id="UP001286313">
    <property type="component" value="Unassembled WGS sequence"/>
</dbReference>
<feature type="compositionally biased region" description="Polar residues" evidence="1">
    <location>
        <begin position="277"/>
        <end position="287"/>
    </location>
</feature>
<gene>
    <name evidence="2" type="ORF">Pcinc_014285</name>
</gene>
<organism evidence="2 3">
    <name type="scientific">Petrolisthes cinctipes</name>
    <name type="common">Flat porcelain crab</name>
    <dbReference type="NCBI Taxonomy" id="88211"/>
    <lineage>
        <taxon>Eukaryota</taxon>
        <taxon>Metazoa</taxon>
        <taxon>Ecdysozoa</taxon>
        <taxon>Arthropoda</taxon>
        <taxon>Crustacea</taxon>
        <taxon>Multicrustacea</taxon>
        <taxon>Malacostraca</taxon>
        <taxon>Eumalacostraca</taxon>
        <taxon>Eucarida</taxon>
        <taxon>Decapoda</taxon>
        <taxon>Pleocyemata</taxon>
        <taxon>Anomura</taxon>
        <taxon>Galatheoidea</taxon>
        <taxon>Porcellanidae</taxon>
        <taxon>Petrolisthes</taxon>
    </lineage>
</organism>
<feature type="region of interest" description="Disordered" evidence="1">
    <location>
        <begin position="233"/>
        <end position="287"/>
    </location>
</feature>
<dbReference type="AlphaFoldDB" id="A0AAE1FVD5"/>
<reference evidence="2" key="1">
    <citation type="submission" date="2023-10" db="EMBL/GenBank/DDBJ databases">
        <title>Genome assemblies of two species of porcelain crab, Petrolisthes cinctipes and Petrolisthes manimaculis (Anomura: Porcellanidae).</title>
        <authorList>
            <person name="Angst P."/>
        </authorList>
    </citation>
    <scope>NUCLEOTIDE SEQUENCE</scope>
    <source>
        <strain evidence="2">PB745_01</strain>
        <tissue evidence="2">Gill</tissue>
    </source>
</reference>
<sequence>MVGDSHVRYIFDTLLRRFQPSKLQYRLSSFSKRDWRNIRELLNGNRLAIRNQTLHVRHTDLLIRLTYEWDPFLLDLPNIIKPWLEEKDVPPALLLLGGALHWIRTTAPIFNRHGVIEAVKLYKSHLTNLIPLLTRLASQTNIIFKLLDHIAGLNFKHHLPENLEVYNQVSREVMAGSDIAVWDSTIPLSQAYVAEVSELLVKYCRESYRVRCRFELLSKVYLLLLLACNIASHPSPPRHRSSRPLSWQPPHREHTPLPLCPASRLARRVQRHHRSRPSNSQAPIQQS</sequence>
<evidence type="ECO:0000313" key="2">
    <source>
        <dbReference type="EMBL" id="KAK3881264.1"/>
    </source>
</evidence>